<feature type="signal peptide" evidence="1">
    <location>
        <begin position="1"/>
        <end position="18"/>
    </location>
</feature>
<organism evidence="2 3">
    <name type="scientific">Peredibacter starrii</name>
    <dbReference type="NCBI Taxonomy" id="28202"/>
    <lineage>
        <taxon>Bacteria</taxon>
        <taxon>Pseudomonadati</taxon>
        <taxon>Bdellovibrionota</taxon>
        <taxon>Bacteriovoracia</taxon>
        <taxon>Bacteriovoracales</taxon>
        <taxon>Bacteriovoracaceae</taxon>
        <taxon>Peredibacter</taxon>
    </lineage>
</organism>
<protein>
    <submittedName>
        <fullName evidence="2">Uncharacterized protein</fullName>
    </submittedName>
</protein>
<evidence type="ECO:0000256" key="1">
    <source>
        <dbReference type="SAM" id="SignalP"/>
    </source>
</evidence>
<dbReference type="Proteomes" id="UP001324634">
    <property type="component" value="Chromosome"/>
</dbReference>
<accession>A0AAX4HT52</accession>
<dbReference type="RefSeq" id="WP_321398511.1">
    <property type="nucleotide sequence ID" value="NZ_CP139487.1"/>
</dbReference>
<keyword evidence="1" id="KW-0732">Signal</keyword>
<gene>
    <name evidence="2" type="ORF">SOO65_06400</name>
</gene>
<sequence length="120" mass="12923">MFKVMTLAALMISGAAMADVELRGVVPRPMTNCSIKGNEVTKVITFGKDKIVKSTEKYQITFEGIDSAARAAAKVASNAGPASEVENFHMILDGKRIELNTSESVEALALVQMIVKACRF</sequence>
<proteinExistence type="predicted"/>
<dbReference type="KEGG" id="psti:SOO65_06400"/>
<evidence type="ECO:0000313" key="3">
    <source>
        <dbReference type="Proteomes" id="UP001324634"/>
    </source>
</evidence>
<dbReference type="EMBL" id="CP139487">
    <property type="protein sequence ID" value="WPU66371.1"/>
    <property type="molecule type" value="Genomic_DNA"/>
</dbReference>
<reference evidence="2 3" key="1">
    <citation type="submission" date="2023-11" db="EMBL/GenBank/DDBJ databases">
        <title>Peredibacter starrii A3.12.</title>
        <authorList>
            <person name="Mitchell R.J."/>
        </authorList>
    </citation>
    <scope>NUCLEOTIDE SEQUENCE [LARGE SCALE GENOMIC DNA]</scope>
    <source>
        <strain evidence="2 3">A3.12</strain>
    </source>
</reference>
<dbReference type="AlphaFoldDB" id="A0AAX4HT52"/>
<keyword evidence="3" id="KW-1185">Reference proteome</keyword>
<feature type="chain" id="PRO_5043757993" evidence="1">
    <location>
        <begin position="19"/>
        <end position="120"/>
    </location>
</feature>
<name>A0AAX4HT52_9BACT</name>
<evidence type="ECO:0000313" key="2">
    <source>
        <dbReference type="EMBL" id="WPU66371.1"/>
    </source>
</evidence>